<dbReference type="PANTHER" id="PTHR33121">
    <property type="entry name" value="CYCLIC DI-GMP PHOSPHODIESTERASE PDEF"/>
    <property type="match status" value="1"/>
</dbReference>
<dbReference type="InterPro" id="IPR043128">
    <property type="entry name" value="Rev_trsase/Diguanyl_cyclase"/>
</dbReference>
<dbReference type="CDD" id="cd01949">
    <property type="entry name" value="GGDEF"/>
    <property type="match status" value="1"/>
</dbReference>
<dbReference type="RefSeq" id="WP_271346227.1">
    <property type="nucleotide sequence ID" value="NZ_JAQJZJ010000001.1"/>
</dbReference>
<keyword evidence="1" id="KW-0812">Transmembrane</keyword>
<dbReference type="Gene3D" id="3.30.70.270">
    <property type="match status" value="1"/>
</dbReference>
<dbReference type="SUPFAM" id="SSF141868">
    <property type="entry name" value="EAL domain-like"/>
    <property type="match status" value="1"/>
</dbReference>
<comment type="caution">
    <text evidence="4">The sequence shown here is derived from an EMBL/GenBank/DDBJ whole genome shotgun (WGS) entry which is preliminary data.</text>
</comment>
<dbReference type="InterPro" id="IPR050706">
    <property type="entry name" value="Cyclic-di-GMP_PDE-like"/>
</dbReference>
<protein>
    <submittedName>
        <fullName evidence="4">EAL domain-containing protein</fullName>
    </submittedName>
</protein>
<dbReference type="CDD" id="cd01948">
    <property type="entry name" value="EAL"/>
    <property type="match status" value="1"/>
</dbReference>
<dbReference type="SUPFAM" id="SSF55073">
    <property type="entry name" value="Nucleotide cyclase"/>
    <property type="match status" value="1"/>
</dbReference>
<dbReference type="PROSITE" id="PS50887">
    <property type="entry name" value="GGDEF"/>
    <property type="match status" value="1"/>
</dbReference>
<keyword evidence="1" id="KW-0472">Membrane</keyword>
<dbReference type="Proteomes" id="UP001212042">
    <property type="component" value="Unassembled WGS sequence"/>
</dbReference>
<keyword evidence="1" id="KW-1133">Transmembrane helix</keyword>
<dbReference type="NCBIfam" id="TIGR00254">
    <property type="entry name" value="GGDEF"/>
    <property type="match status" value="1"/>
</dbReference>
<dbReference type="EMBL" id="JAQJZJ010000001">
    <property type="protein sequence ID" value="MDA7085307.1"/>
    <property type="molecule type" value="Genomic_DNA"/>
</dbReference>
<dbReference type="Gene3D" id="3.20.20.450">
    <property type="entry name" value="EAL domain"/>
    <property type="match status" value="1"/>
</dbReference>
<sequence length="688" mass="77843">MKLELKHSLSLKLLRVVLLSALAVGVVLSCAQIVFDAYKTRQAVTNDAQRILGMFRDPSTQAVYSLDREMGMQVIEGLFQHESVRLASIGHPNEPMLAEKSRDLTPLPTRWLTDPILGQEQNFTTKLVGRGPYSEYYGDLSITLDTARYGESFITSSVVIFIAGVLRALAMGLVLYLVYHWLLTKPLSKIIEHLSQINPDRPSAHKLPMLAGNEKNELGLWINTANQLLSSIERNTHLRREAENSLLRMAQYDFLTGLPNRQQLQQQLDQILHDAGRLQRRVAILCVGLDDFKGINEQFSYQTGDQLLLALSDRLRSHSGRLGALARLGGDQFALVQADIEQPYEAAELAQSILDDLERPFMLDQQEVRLRATIGITLFPEDGDSTEKLLQKAEQTMTLAKSRSRNRYQFYIASVDSEMRRRRELEKDLREALALNQLFMVYQPQVDYRDHRIVGVEALLRWQHPQHGLVPPDLFIPLAEQNGTIIAIGEWVLDQACRQLREWHDQGFSELRMAINLSTVQLHHAELPRVVNNLMQVYRLPPRSLELEVTETGLMEDITTAAQHLLSLRRSGALIAIDDFGTGYSSLSYLKSLPLDKIKIDKSFVQDLLDDEDDATIVRAIIQLGKSLGMQVIAEGVETLEQETYIIAQGCNEGQGYFYSKPLPARELLLFLKQSRRLNQAVTTPATL</sequence>
<dbReference type="InterPro" id="IPR035919">
    <property type="entry name" value="EAL_sf"/>
</dbReference>
<accession>A0ABT4XB89</accession>
<evidence type="ECO:0000313" key="5">
    <source>
        <dbReference type="Proteomes" id="UP001212042"/>
    </source>
</evidence>
<name>A0ABT4XB89_9PSED</name>
<dbReference type="PROSITE" id="PS50883">
    <property type="entry name" value="EAL"/>
    <property type="match status" value="1"/>
</dbReference>
<dbReference type="InterPro" id="IPR029787">
    <property type="entry name" value="Nucleotide_cyclase"/>
</dbReference>
<evidence type="ECO:0000259" key="2">
    <source>
        <dbReference type="PROSITE" id="PS50883"/>
    </source>
</evidence>
<evidence type="ECO:0000256" key="1">
    <source>
        <dbReference type="SAM" id="Phobius"/>
    </source>
</evidence>
<dbReference type="PANTHER" id="PTHR33121:SF71">
    <property type="entry name" value="OXYGEN SENSOR PROTEIN DOSP"/>
    <property type="match status" value="1"/>
</dbReference>
<dbReference type="Pfam" id="PF00990">
    <property type="entry name" value="GGDEF"/>
    <property type="match status" value="1"/>
</dbReference>
<proteinExistence type="predicted"/>
<dbReference type="InterPro" id="IPR001633">
    <property type="entry name" value="EAL_dom"/>
</dbReference>
<dbReference type="InterPro" id="IPR000160">
    <property type="entry name" value="GGDEF_dom"/>
</dbReference>
<keyword evidence="5" id="KW-1185">Reference proteome</keyword>
<dbReference type="SMART" id="SM00052">
    <property type="entry name" value="EAL"/>
    <property type="match status" value="1"/>
</dbReference>
<evidence type="ECO:0000313" key="4">
    <source>
        <dbReference type="EMBL" id="MDA7085307.1"/>
    </source>
</evidence>
<dbReference type="SMART" id="SM00267">
    <property type="entry name" value="GGDEF"/>
    <property type="match status" value="1"/>
</dbReference>
<gene>
    <name evidence="4" type="ORF">PH586_02740</name>
</gene>
<feature type="domain" description="EAL" evidence="2">
    <location>
        <begin position="422"/>
        <end position="676"/>
    </location>
</feature>
<organism evidence="4 5">
    <name type="scientific">Pseudomonas aestuarii</name>
    <dbReference type="NCBI Taxonomy" id="3018340"/>
    <lineage>
        <taxon>Bacteria</taxon>
        <taxon>Pseudomonadati</taxon>
        <taxon>Pseudomonadota</taxon>
        <taxon>Gammaproteobacteria</taxon>
        <taxon>Pseudomonadales</taxon>
        <taxon>Pseudomonadaceae</taxon>
        <taxon>Pseudomonas</taxon>
    </lineage>
</organism>
<reference evidence="4 5" key="1">
    <citation type="submission" date="2023-01" db="EMBL/GenBank/DDBJ databases">
        <title>Pseudomonas SA3-5T sp. nov., isolated from tidal flat sediment.</title>
        <authorList>
            <person name="Kim H.S."/>
            <person name="Kim J.-S."/>
            <person name="Suh M.K."/>
            <person name="Eom M.K."/>
            <person name="Lee J.-S."/>
        </authorList>
    </citation>
    <scope>NUCLEOTIDE SEQUENCE [LARGE SCALE GENOMIC DNA]</scope>
    <source>
        <strain evidence="4 5">SA3-5</strain>
    </source>
</reference>
<dbReference type="PROSITE" id="PS51257">
    <property type="entry name" value="PROKAR_LIPOPROTEIN"/>
    <property type="match status" value="1"/>
</dbReference>
<dbReference type="Pfam" id="PF00563">
    <property type="entry name" value="EAL"/>
    <property type="match status" value="1"/>
</dbReference>
<feature type="transmembrane region" description="Helical" evidence="1">
    <location>
        <begin position="158"/>
        <end position="179"/>
    </location>
</feature>
<feature type="domain" description="GGDEF" evidence="3">
    <location>
        <begin position="280"/>
        <end position="413"/>
    </location>
</feature>
<evidence type="ECO:0000259" key="3">
    <source>
        <dbReference type="PROSITE" id="PS50887"/>
    </source>
</evidence>